<sequence>MRFLTALFALWTGLAAVALAQPGAPTPDAIHIREAVTPVMESAVAFHSLVMYIISAIVILVLALLLFVMIRFNRRANPNPSKTSHNTLIEIIWTAVPVLILVVIAVPSFRLLYLQDEIPEADLTIKAVGYQWYWGYEYADLGIGEFYANMVPDEEIDEEAGQLRLLSTDYPLVVPVNATVRLNVTAADVIHSWAMPNFGVKMDAIPGRLNETWFRAEQEGVYYGQCSELCGLRHAFMPIEIHVVPQDVFDAWAEAAAEDVDAGRTLIAEYQSGVRETQMAAR</sequence>
<feature type="domain" description="Cytochrome oxidase subunit II copper A binding" evidence="18">
    <location>
        <begin position="120"/>
        <end position="255"/>
    </location>
</feature>
<keyword evidence="6 15" id="KW-0479">Metal-binding</keyword>
<dbReference type="InterPro" id="IPR034210">
    <property type="entry name" value="CcO_II_C"/>
</dbReference>
<reference evidence="20 21" key="1">
    <citation type="submission" date="2024-01" db="EMBL/GenBank/DDBJ databases">
        <title>Hyphobacterium bacterium isolated from marine sediment.</title>
        <authorList>
            <person name="Zhao S."/>
        </authorList>
    </citation>
    <scope>NUCLEOTIDE SEQUENCE [LARGE SCALE GENOMIC DNA]</scope>
    <source>
        <strain evidence="21">HN65</strain>
    </source>
</reference>
<comment type="subcellular location">
    <subcellularLocation>
        <location evidence="14">Cell membrane</location>
        <topology evidence="14">Multi-pass membrane protein</topology>
    </subcellularLocation>
    <subcellularLocation>
        <location evidence="1">Membrane</location>
        <topology evidence="1">Multi-pass membrane protein</topology>
    </subcellularLocation>
</comment>
<evidence type="ECO:0000256" key="6">
    <source>
        <dbReference type="ARBA" id="ARBA00022723"/>
    </source>
</evidence>
<keyword evidence="8 14" id="KW-0249">Electron transport</keyword>
<dbReference type="InterPro" id="IPR001505">
    <property type="entry name" value="Copper_CuA"/>
</dbReference>
<organism evidence="20 21">
    <name type="scientific">Hyphobacterium lacteum</name>
    <dbReference type="NCBI Taxonomy" id="3116575"/>
    <lineage>
        <taxon>Bacteria</taxon>
        <taxon>Pseudomonadati</taxon>
        <taxon>Pseudomonadota</taxon>
        <taxon>Alphaproteobacteria</taxon>
        <taxon>Maricaulales</taxon>
        <taxon>Maricaulaceae</taxon>
        <taxon>Hyphobacterium</taxon>
    </lineage>
</organism>
<dbReference type="PROSITE" id="PS50999">
    <property type="entry name" value="COX2_TM"/>
    <property type="match status" value="1"/>
</dbReference>
<keyword evidence="11 16" id="KW-0472">Membrane</keyword>
<dbReference type="Pfam" id="PF00116">
    <property type="entry name" value="COX2"/>
    <property type="match status" value="1"/>
</dbReference>
<evidence type="ECO:0000256" key="16">
    <source>
        <dbReference type="SAM" id="Phobius"/>
    </source>
</evidence>
<dbReference type="Proteomes" id="UP001354971">
    <property type="component" value="Unassembled WGS sequence"/>
</dbReference>
<keyword evidence="17" id="KW-0732">Signal</keyword>
<evidence type="ECO:0000256" key="8">
    <source>
        <dbReference type="ARBA" id="ARBA00022982"/>
    </source>
</evidence>
<feature type="transmembrane region" description="Helical" evidence="16">
    <location>
        <begin position="91"/>
        <end position="113"/>
    </location>
</feature>
<keyword evidence="21" id="KW-1185">Reference proteome</keyword>
<comment type="function">
    <text evidence="12 15">Subunits I and II form the functional core of the enzyme complex. Electrons originating in cytochrome c are transferred via heme a and Cu(A) to the binuclear center formed by heme a3 and Cu(B).</text>
</comment>
<dbReference type="InterPro" id="IPR002429">
    <property type="entry name" value="CcO_II-like_C"/>
</dbReference>
<dbReference type="RefSeq" id="WP_330197974.1">
    <property type="nucleotide sequence ID" value="NZ_JAZDRP010000002.1"/>
</dbReference>
<dbReference type="EMBL" id="JAZDRP010000002">
    <property type="protein sequence ID" value="MEE2525311.1"/>
    <property type="molecule type" value="Genomic_DNA"/>
</dbReference>
<dbReference type="SUPFAM" id="SSF49503">
    <property type="entry name" value="Cupredoxins"/>
    <property type="match status" value="1"/>
</dbReference>
<evidence type="ECO:0000313" key="21">
    <source>
        <dbReference type="Proteomes" id="UP001354971"/>
    </source>
</evidence>
<evidence type="ECO:0000256" key="17">
    <source>
        <dbReference type="SAM" id="SignalP"/>
    </source>
</evidence>
<evidence type="ECO:0000313" key="20">
    <source>
        <dbReference type="EMBL" id="MEE2525311.1"/>
    </source>
</evidence>
<evidence type="ECO:0000256" key="13">
    <source>
        <dbReference type="ARBA" id="ARBA00047816"/>
    </source>
</evidence>
<gene>
    <name evidence="20" type="primary">coxB</name>
    <name evidence="20" type="ORF">V0U79_02960</name>
</gene>
<dbReference type="PRINTS" id="PR01166">
    <property type="entry name" value="CYCOXIDASEII"/>
</dbReference>
<proteinExistence type="inferred from homology"/>
<dbReference type="InterPro" id="IPR014222">
    <property type="entry name" value="Cyt_c_oxidase_su2"/>
</dbReference>
<evidence type="ECO:0000256" key="15">
    <source>
        <dbReference type="RuleBase" id="RU004024"/>
    </source>
</evidence>
<dbReference type="Pfam" id="PF02790">
    <property type="entry name" value="COX2_TM"/>
    <property type="match status" value="1"/>
</dbReference>
<dbReference type="Gene3D" id="1.10.287.90">
    <property type="match status" value="1"/>
</dbReference>
<keyword evidence="10 15" id="KW-0186">Copper</keyword>
<feature type="chain" id="PRO_5047181195" description="Cytochrome c oxidase subunit 2" evidence="17">
    <location>
        <begin position="21"/>
        <end position="282"/>
    </location>
</feature>
<evidence type="ECO:0000256" key="5">
    <source>
        <dbReference type="ARBA" id="ARBA00022692"/>
    </source>
</evidence>
<dbReference type="PANTHER" id="PTHR22888:SF9">
    <property type="entry name" value="CYTOCHROME C OXIDASE SUBUNIT 2"/>
    <property type="match status" value="1"/>
</dbReference>
<keyword evidence="7" id="KW-1278">Translocase</keyword>
<keyword evidence="3 14" id="KW-0813">Transport</keyword>
<evidence type="ECO:0000256" key="7">
    <source>
        <dbReference type="ARBA" id="ARBA00022967"/>
    </source>
</evidence>
<evidence type="ECO:0000256" key="14">
    <source>
        <dbReference type="RuleBase" id="RU000456"/>
    </source>
</evidence>
<keyword evidence="4 14" id="KW-0679">Respiratory chain</keyword>
<comment type="similarity">
    <text evidence="2 14">Belongs to the cytochrome c oxidase subunit 2 family.</text>
</comment>
<evidence type="ECO:0000256" key="10">
    <source>
        <dbReference type="ARBA" id="ARBA00023008"/>
    </source>
</evidence>
<evidence type="ECO:0000256" key="1">
    <source>
        <dbReference type="ARBA" id="ARBA00004141"/>
    </source>
</evidence>
<comment type="caution">
    <text evidence="20">The sequence shown here is derived from an EMBL/GenBank/DDBJ whole genome shotgun (WGS) entry which is preliminary data.</text>
</comment>
<dbReference type="EC" id="7.1.1.9" evidence="15"/>
<dbReference type="Gene3D" id="2.60.40.420">
    <property type="entry name" value="Cupredoxins - blue copper proteins"/>
    <property type="match status" value="1"/>
</dbReference>
<comment type="cofactor">
    <cofactor evidence="15">
        <name>Cu cation</name>
        <dbReference type="ChEBI" id="CHEBI:23378"/>
    </cofactor>
    <text evidence="15">Binds a copper A center.</text>
</comment>
<evidence type="ECO:0000256" key="2">
    <source>
        <dbReference type="ARBA" id="ARBA00007866"/>
    </source>
</evidence>
<keyword evidence="9 16" id="KW-1133">Transmembrane helix</keyword>
<protein>
    <recommendedName>
        <fullName evidence="15">Cytochrome c oxidase subunit 2</fullName>
        <ecNumber evidence="15">7.1.1.9</ecNumber>
    </recommendedName>
</protein>
<dbReference type="PANTHER" id="PTHR22888">
    <property type="entry name" value="CYTOCHROME C OXIDASE, SUBUNIT II"/>
    <property type="match status" value="1"/>
</dbReference>
<feature type="domain" description="Cytochrome oxidase subunit II transmembrane region profile" evidence="19">
    <location>
        <begin position="24"/>
        <end position="119"/>
    </location>
</feature>
<dbReference type="InterPro" id="IPR036257">
    <property type="entry name" value="Cyt_c_oxidase_su2_TM_sf"/>
</dbReference>
<name>A0ABU7LN04_9PROT</name>
<dbReference type="InterPro" id="IPR008972">
    <property type="entry name" value="Cupredoxin"/>
</dbReference>
<dbReference type="CDD" id="cd13912">
    <property type="entry name" value="CcO_II_C"/>
    <property type="match status" value="1"/>
</dbReference>
<dbReference type="SUPFAM" id="SSF81464">
    <property type="entry name" value="Cytochrome c oxidase subunit II-like, transmembrane region"/>
    <property type="match status" value="1"/>
</dbReference>
<dbReference type="InterPro" id="IPR011759">
    <property type="entry name" value="Cyt_c_oxidase_su2_TM_dom"/>
</dbReference>
<dbReference type="PROSITE" id="PS50857">
    <property type="entry name" value="COX2_CUA"/>
    <property type="match status" value="1"/>
</dbReference>
<feature type="transmembrane region" description="Helical" evidence="16">
    <location>
        <begin position="44"/>
        <end position="70"/>
    </location>
</feature>
<evidence type="ECO:0000256" key="12">
    <source>
        <dbReference type="ARBA" id="ARBA00024688"/>
    </source>
</evidence>
<keyword evidence="5 14" id="KW-0812">Transmembrane</keyword>
<accession>A0ABU7LN04</accession>
<evidence type="ECO:0000256" key="9">
    <source>
        <dbReference type="ARBA" id="ARBA00022989"/>
    </source>
</evidence>
<evidence type="ECO:0000256" key="4">
    <source>
        <dbReference type="ARBA" id="ARBA00022660"/>
    </source>
</evidence>
<evidence type="ECO:0000256" key="3">
    <source>
        <dbReference type="ARBA" id="ARBA00022448"/>
    </source>
</evidence>
<evidence type="ECO:0000259" key="18">
    <source>
        <dbReference type="PROSITE" id="PS50857"/>
    </source>
</evidence>
<evidence type="ECO:0000256" key="11">
    <source>
        <dbReference type="ARBA" id="ARBA00023136"/>
    </source>
</evidence>
<evidence type="ECO:0000259" key="19">
    <source>
        <dbReference type="PROSITE" id="PS50999"/>
    </source>
</evidence>
<dbReference type="NCBIfam" id="TIGR02866">
    <property type="entry name" value="CoxB"/>
    <property type="match status" value="1"/>
</dbReference>
<dbReference type="InterPro" id="IPR045187">
    <property type="entry name" value="CcO_II"/>
</dbReference>
<feature type="signal peptide" evidence="17">
    <location>
        <begin position="1"/>
        <end position="20"/>
    </location>
</feature>
<comment type="catalytic activity">
    <reaction evidence="13 15">
        <text>4 Fe(II)-[cytochrome c] + O2 + 8 H(+)(in) = 4 Fe(III)-[cytochrome c] + 2 H2O + 4 H(+)(out)</text>
        <dbReference type="Rhea" id="RHEA:11436"/>
        <dbReference type="Rhea" id="RHEA-COMP:10350"/>
        <dbReference type="Rhea" id="RHEA-COMP:14399"/>
        <dbReference type="ChEBI" id="CHEBI:15377"/>
        <dbReference type="ChEBI" id="CHEBI:15378"/>
        <dbReference type="ChEBI" id="CHEBI:15379"/>
        <dbReference type="ChEBI" id="CHEBI:29033"/>
        <dbReference type="ChEBI" id="CHEBI:29034"/>
        <dbReference type="EC" id="7.1.1.9"/>
    </reaction>
</comment>
<dbReference type="PROSITE" id="PS00078">
    <property type="entry name" value="COX2"/>
    <property type="match status" value="1"/>
</dbReference>